<keyword evidence="6" id="KW-1185">Reference proteome</keyword>
<accession>A0AAE1LKL0</accession>
<proteinExistence type="predicted"/>
<dbReference type="AlphaFoldDB" id="A0AAE1LKL0"/>
<feature type="coiled-coil region" evidence="1">
    <location>
        <begin position="363"/>
        <end position="390"/>
    </location>
</feature>
<protein>
    <submittedName>
        <fullName evidence="5">Transposable element P transposase</fullName>
    </submittedName>
</protein>
<dbReference type="EMBL" id="JAHWGI010001034">
    <property type="protein sequence ID" value="KAK3921502.1"/>
    <property type="molecule type" value="Genomic_DNA"/>
</dbReference>
<dbReference type="Pfam" id="PF21787">
    <property type="entry name" value="TNP-like_RNaseH_N"/>
    <property type="match status" value="1"/>
</dbReference>
<feature type="domain" description="Transposable element P transposase-like GTP-binding insertion" evidence="4">
    <location>
        <begin position="653"/>
        <end position="758"/>
    </location>
</feature>
<feature type="compositionally biased region" description="Basic and acidic residues" evidence="2">
    <location>
        <begin position="130"/>
        <end position="144"/>
    </location>
</feature>
<dbReference type="InterPro" id="IPR048366">
    <property type="entry name" value="TNP-like_GBD"/>
</dbReference>
<feature type="domain" description="Transposable element P transposase-like RNase H" evidence="3">
    <location>
        <begin position="474"/>
        <end position="620"/>
    </location>
</feature>
<feature type="region of interest" description="Disordered" evidence="2">
    <location>
        <begin position="92"/>
        <end position="152"/>
    </location>
</feature>
<reference evidence="5" key="1">
    <citation type="submission" date="2021-07" db="EMBL/GenBank/DDBJ databases">
        <authorList>
            <person name="Catto M.A."/>
            <person name="Jacobson A."/>
            <person name="Kennedy G."/>
            <person name="Labadie P."/>
            <person name="Hunt B.G."/>
            <person name="Srinivasan R."/>
        </authorList>
    </citation>
    <scope>NUCLEOTIDE SEQUENCE</scope>
    <source>
        <strain evidence="5">PL_HMW_Pooled</strain>
        <tissue evidence="5">Head</tissue>
    </source>
</reference>
<sequence length="922" mass="104986">MNGVDCYRLVLLEQAWGRTEKKKPLEKIFVVRDNRRHAIGVPVLTHAVLINEESYLNDSTTSECDSLGPSDVDKESSSVCIQSDYFSETASEFYEQSETDEVSAGSEPTPAKRRKRGAPDLARRRKGLKRKDPTCSGDTEKNIDVDVESGETSQEEISTMLGENESTATSSDLAFADAAEQLCSNLKLLLPTTWIVDVRRTSIVRLVQLNDSKNASVAASIFWGARTGSFGVFVHENLVPPSNKIYLLKTIPVKENLGSVADYLSQLAANVSSQNICPGVTAYKEMWHQFPGFVDSSASQDGQCYRSAQCLLLVGTENAACHDCSVDSDKMKRLSERKKADPTSHINDDYLTREELKDRKDHYKSEKKRGDRLQERVDNLKIKLDEALRDDLLAILRANEHKMTEIQRIFWQSQKDALCAKDKRGFRWHPMMIRVALRLHSYSDGAFQFLNDSTIMVLPTPRTLYDYSHFIEPKEGCQEEIIKKVQEKINKCGTEDHPSFVNLMFDEMHIRCGLVTKKSTGELIGYTNYTDVDRDLEELQAQLENRTYKPTLAKKVLVYLAQGITSNVKDVVALYSTYDLSATQLFDRTWEVVYCLEEAGIKVLSLTCDGAATNRKFFKMHRSYYSDSPEVYCTKNLASGDSRPLFFIVDPPHLLKAVRNAFANSFSHRKTRKLWKNGEFLSWQVIEKLYELTKNDKWRTHKLTKAHVKLSSFSCMTLKFATQDIADHEDMKKLDTNELVIFIQLMNRFFDCVNGKEREGEVKDNRDLAAFTDSADPRIDFLQKDFLGYFEEWKQDVKNRPGIISDTERAKMIISYQALEAVQITVHSITKAIQYMLTTANAPKVNARLFNQDSLEQYFGMVRRKHGDDKHPYLKTFQDDVLNISAQGAVAMPTAKGNTEVSRKKGIEVDDTPLPKRKAKRN</sequence>
<feature type="region of interest" description="Disordered" evidence="2">
    <location>
        <begin position="893"/>
        <end position="922"/>
    </location>
</feature>
<evidence type="ECO:0000313" key="6">
    <source>
        <dbReference type="Proteomes" id="UP001219518"/>
    </source>
</evidence>
<reference evidence="5" key="2">
    <citation type="journal article" date="2023" name="BMC Genomics">
        <title>Pest status, molecular evolution, and epigenetic factors derived from the genome assembly of Frankliniella fusca, a thysanopteran phytovirus vector.</title>
        <authorList>
            <person name="Catto M.A."/>
            <person name="Labadie P.E."/>
            <person name="Jacobson A.L."/>
            <person name="Kennedy G.G."/>
            <person name="Srinivasan R."/>
            <person name="Hunt B.G."/>
        </authorList>
    </citation>
    <scope>NUCLEOTIDE SEQUENCE</scope>
    <source>
        <strain evidence="5">PL_HMW_Pooled</strain>
    </source>
</reference>
<evidence type="ECO:0000259" key="4">
    <source>
        <dbReference type="Pfam" id="PF21788"/>
    </source>
</evidence>
<evidence type="ECO:0000259" key="3">
    <source>
        <dbReference type="Pfam" id="PF21787"/>
    </source>
</evidence>
<dbReference type="Pfam" id="PF21788">
    <property type="entry name" value="TNP-like_GBD"/>
    <property type="match status" value="1"/>
</dbReference>
<comment type="caution">
    <text evidence="5">The sequence shown here is derived from an EMBL/GenBank/DDBJ whole genome shotgun (WGS) entry which is preliminary data.</text>
</comment>
<dbReference type="InterPro" id="IPR048365">
    <property type="entry name" value="TNP-like_RNaseH_N"/>
</dbReference>
<dbReference type="Proteomes" id="UP001219518">
    <property type="component" value="Unassembled WGS sequence"/>
</dbReference>
<evidence type="ECO:0000256" key="2">
    <source>
        <dbReference type="SAM" id="MobiDB-lite"/>
    </source>
</evidence>
<gene>
    <name evidence="5" type="ORF">KUF71_001282</name>
</gene>
<evidence type="ECO:0000313" key="5">
    <source>
        <dbReference type="EMBL" id="KAK3921502.1"/>
    </source>
</evidence>
<name>A0AAE1LKL0_9NEOP</name>
<keyword evidence="1" id="KW-0175">Coiled coil</keyword>
<organism evidence="5 6">
    <name type="scientific">Frankliniella fusca</name>
    <dbReference type="NCBI Taxonomy" id="407009"/>
    <lineage>
        <taxon>Eukaryota</taxon>
        <taxon>Metazoa</taxon>
        <taxon>Ecdysozoa</taxon>
        <taxon>Arthropoda</taxon>
        <taxon>Hexapoda</taxon>
        <taxon>Insecta</taxon>
        <taxon>Pterygota</taxon>
        <taxon>Neoptera</taxon>
        <taxon>Paraneoptera</taxon>
        <taxon>Thysanoptera</taxon>
        <taxon>Terebrantia</taxon>
        <taxon>Thripoidea</taxon>
        <taxon>Thripidae</taxon>
        <taxon>Frankliniella</taxon>
    </lineage>
</organism>
<evidence type="ECO:0000256" key="1">
    <source>
        <dbReference type="SAM" id="Coils"/>
    </source>
</evidence>